<sequence>MKRIILKNRLSILAVILAASSAFANSFKPQLEKRRGPAVGYTLNAQQQCDIAVACDDNPSPFICRLGGTTGPIAYGKNAQGQCVITLWRPF</sequence>
<dbReference type="RefSeq" id="WP_289877193.1">
    <property type="nucleotide sequence ID" value="NZ_AP031573.1"/>
</dbReference>
<feature type="signal peptide" evidence="1">
    <location>
        <begin position="1"/>
        <end position="24"/>
    </location>
</feature>
<evidence type="ECO:0000256" key="1">
    <source>
        <dbReference type="SAM" id="SignalP"/>
    </source>
</evidence>
<name>A0AAT9H6L3_9FLAO</name>
<keyword evidence="1" id="KW-0732">Signal</keyword>
<feature type="chain" id="PRO_5043916441" evidence="1">
    <location>
        <begin position="25"/>
        <end position="91"/>
    </location>
</feature>
<gene>
    <name evidence="2" type="ORF">CFS9_37260</name>
</gene>
<dbReference type="EMBL" id="AP031573">
    <property type="protein sequence ID" value="BFM45085.1"/>
    <property type="molecule type" value="Genomic_DNA"/>
</dbReference>
<evidence type="ECO:0000313" key="2">
    <source>
        <dbReference type="EMBL" id="BFM45085.1"/>
    </source>
</evidence>
<reference evidence="2" key="1">
    <citation type="submission" date="2024-05" db="EMBL/GenBank/DDBJ databases">
        <title>Whole-Genome Sequence of CFS9, a Potential Fish Probiotic Isolated from the Body Surface of Silurus asotus.</title>
        <authorList>
            <person name="Kojima M."/>
            <person name="Tobioka K."/>
            <person name="Yokota K."/>
            <person name="Nakatani H."/>
            <person name="Hori K."/>
            <person name="Tamaru Y."/>
            <person name="Okazaki F."/>
        </authorList>
    </citation>
    <scope>NUCLEOTIDE SEQUENCE</scope>
    <source>
        <strain evidence="2">CFS9</strain>
    </source>
</reference>
<accession>A0AAT9H6L3</accession>
<organism evidence="2">
    <name type="scientific">Flavobacterium sp. CFS9</name>
    <dbReference type="NCBI Taxonomy" id="3143118"/>
    <lineage>
        <taxon>Bacteria</taxon>
        <taxon>Pseudomonadati</taxon>
        <taxon>Bacteroidota</taxon>
        <taxon>Flavobacteriia</taxon>
        <taxon>Flavobacteriales</taxon>
        <taxon>Flavobacteriaceae</taxon>
        <taxon>Flavobacterium</taxon>
    </lineage>
</organism>
<protein>
    <submittedName>
        <fullName evidence="2">Uncharacterized protein</fullName>
    </submittedName>
</protein>
<proteinExistence type="predicted"/>
<dbReference type="AlphaFoldDB" id="A0AAT9H6L3"/>